<protein>
    <submittedName>
        <fullName evidence="2">Uncharacterized protein</fullName>
    </submittedName>
</protein>
<name>A0A225V0S3_9STRA</name>
<dbReference type="EMBL" id="NBNE01009047">
    <property type="protein sequence ID" value="OWY98814.1"/>
    <property type="molecule type" value="Genomic_DNA"/>
</dbReference>
<evidence type="ECO:0000313" key="2">
    <source>
        <dbReference type="EMBL" id="OWY98814.1"/>
    </source>
</evidence>
<evidence type="ECO:0000256" key="1">
    <source>
        <dbReference type="SAM" id="MobiDB-lite"/>
    </source>
</evidence>
<evidence type="ECO:0000313" key="3">
    <source>
        <dbReference type="Proteomes" id="UP000198211"/>
    </source>
</evidence>
<feature type="region of interest" description="Disordered" evidence="1">
    <location>
        <begin position="17"/>
        <end position="36"/>
    </location>
</feature>
<comment type="caution">
    <text evidence="2">The sequence shown here is derived from an EMBL/GenBank/DDBJ whole genome shotgun (WGS) entry which is preliminary data.</text>
</comment>
<gene>
    <name evidence="2" type="ORF">PHMEG_00030321</name>
</gene>
<sequence length="62" mass="7172">MDEDVAPTVVRSVLKYTAATTTPPEPAPEERELQPDEKQRYFPVVDVNQDEEETRALEWKIL</sequence>
<keyword evidence="3" id="KW-1185">Reference proteome</keyword>
<accession>A0A225V0S3</accession>
<reference evidence="3" key="1">
    <citation type="submission" date="2017-03" db="EMBL/GenBank/DDBJ databases">
        <title>Phytopthora megakarya and P. palmivora, two closely related causual agents of cacao black pod achieved similar genome size and gene model numbers by different mechanisms.</title>
        <authorList>
            <person name="Ali S."/>
            <person name="Shao J."/>
            <person name="Larry D.J."/>
            <person name="Kronmiller B."/>
            <person name="Shen D."/>
            <person name="Strem M.D."/>
            <person name="Melnick R.L."/>
            <person name="Guiltinan M.J."/>
            <person name="Tyler B.M."/>
            <person name="Meinhardt L.W."/>
            <person name="Bailey B.A."/>
        </authorList>
    </citation>
    <scope>NUCLEOTIDE SEQUENCE [LARGE SCALE GENOMIC DNA]</scope>
    <source>
        <strain evidence="3">zdho120</strain>
    </source>
</reference>
<organism evidence="2 3">
    <name type="scientific">Phytophthora megakarya</name>
    <dbReference type="NCBI Taxonomy" id="4795"/>
    <lineage>
        <taxon>Eukaryota</taxon>
        <taxon>Sar</taxon>
        <taxon>Stramenopiles</taxon>
        <taxon>Oomycota</taxon>
        <taxon>Peronosporomycetes</taxon>
        <taxon>Peronosporales</taxon>
        <taxon>Peronosporaceae</taxon>
        <taxon>Phytophthora</taxon>
    </lineage>
</organism>
<proteinExistence type="predicted"/>
<dbReference type="Proteomes" id="UP000198211">
    <property type="component" value="Unassembled WGS sequence"/>
</dbReference>
<dbReference type="AlphaFoldDB" id="A0A225V0S3"/>